<dbReference type="PANTHER" id="PTHR33710">
    <property type="entry name" value="BNAC02G09200D PROTEIN"/>
    <property type="match status" value="1"/>
</dbReference>
<organism evidence="1 2">
    <name type="scientific">Quercus rubra</name>
    <name type="common">Northern red oak</name>
    <name type="synonym">Quercus borealis</name>
    <dbReference type="NCBI Taxonomy" id="3512"/>
    <lineage>
        <taxon>Eukaryota</taxon>
        <taxon>Viridiplantae</taxon>
        <taxon>Streptophyta</taxon>
        <taxon>Embryophyta</taxon>
        <taxon>Tracheophyta</taxon>
        <taxon>Spermatophyta</taxon>
        <taxon>Magnoliopsida</taxon>
        <taxon>eudicotyledons</taxon>
        <taxon>Gunneridae</taxon>
        <taxon>Pentapetalae</taxon>
        <taxon>rosids</taxon>
        <taxon>fabids</taxon>
        <taxon>Fagales</taxon>
        <taxon>Fagaceae</taxon>
        <taxon>Quercus</taxon>
    </lineage>
</organism>
<dbReference type="InterPro" id="IPR036691">
    <property type="entry name" value="Endo/exonu/phosph_ase_sf"/>
</dbReference>
<keyword evidence="2" id="KW-1185">Reference proteome</keyword>
<accession>A0AAN7DYF1</accession>
<evidence type="ECO:0000313" key="2">
    <source>
        <dbReference type="Proteomes" id="UP001324115"/>
    </source>
</evidence>
<gene>
    <name evidence="1" type="ORF">RGQ29_007859</name>
</gene>
<evidence type="ECO:0000313" key="1">
    <source>
        <dbReference type="EMBL" id="KAK4558278.1"/>
    </source>
</evidence>
<comment type="caution">
    <text evidence="1">The sequence shown here is derived from an EMBL/GenBank/DDBJ whole genome shotgun (WGS) entry which is preliminary data.</text>
</comment>
<evidence type="ECO:0008006" key="3">
    <source>
        <dbReference type="Google" id="ProtNLM"/>
    </source>
</evidence>
<dbReference type="SUPFAM" id="SSF56219">
    <property type="entry name" value="DNase I-like"/>
    <property type="match status" value="1"/>
</dbReference>
<dbReference type="Gene3D" id="3.60.10.10">
    <property type="entry name" value="Endonuclease/exonuclease/phosphatase"/>
    <property type="match status" value="1"/>
</dbReference>
<dbReference type="AlphaFoldDB" id="A0AAN7DYF1"/>
<sequence>MEKFQEVLDECGLFDLGFSGNKFTWSKSYPNVGIVWECLDRVVSLAEWFKLFPITKVQTLTCVSSDHHPIIILPKGFCGRPKDHGVSSNYGWRIVVVTIQWRGLGYRTRRSFPWIVL</sequence>
<dbReference type="PANTHER" id="PTHR33710:SF62">
    <property type="entry name" value="DUF4283 DOMAIN PROTEIN"/>
    <property type="match status" value="1"/>
</dbReference>
<dbReference type="EMBL" id="JAXUIC010000012">
    <property type="protein sequence ID" value="KAK4558278.1"/>
    <property type="molecule type" value="Genomic_DNA"/>
</dbReference>
<dbReference type="Proteomes" id="UP001324115">
    <property type="component" value="Unassembled WGS sequence"/>
</dbReference>
<proteinExistence type="predicted"/>
<name>A0AAN7DYF1_QUERU</name>
<protein>
    <recommendedName>
        <fullName evidence="3">Reverse transcriptase</fullName>
    </recommendedName>
</protein>
<reference evidence="1 2" key="1">
    <citation type="journal article" date="2023" name="G3 (Bethesda)">
        <title>A haplotype-resolved chromosome-scale genome for Quercus rubra L. provides insights into the genetics of adaptive traits for red oak species.</title>
        <authorList>
            <person name="Kapoor B."/>
            <person name="Jenkins J."/>
            <person name="Schmutz J."/>
            <person name="Zhebentyayeva T."/>
            <person name="Kuelheim C."/>
            <person name="Coggeshall M."/>
            <person name="Heim C."/>
            <person name="Lasky J.R."/>
            <person name="Leites L."/>
            <person name="Islam-Faridi N."/>
            <person name="Romero-Severson J."/>
            <person name="DeLeo V.L."/>
            <person name="Lucas S.M."/>
            <person name="Lazic D."/>
            <person name="Gailing O."/>
            <person name="Carlson J."/>
            <person name="Staton M."/>
        </authorList>
    </citation>
    <scope>NUCLEOTIDE SEQUENCE [LARGE SCALE GENOMIC DNA]</scope>
    <source>
        <strain evidence="1">Pseudo-F2</strain>
    </source>
</reference>